<comment type="caution">
    <text evidence="2">The sequence shown here is derived from an EMBL/GenBank/DDBJ whole genome shotgun (WGS) entry which is preliminary data.</text>
</comment>
<dbReference type="PANTHER" id="PTHR43179:SF7">
    <property type="entry name" value="RHAMNOSYLTRANSFERASE WBBL"/>
    <property type="match status" value="1"/>
</dbReference>
<organism evidence="2 3">
    <name type="scientific">Paenibacillus dendrobii</name>
    <dbReference type="NCBI Taxonomy" id="2691084"/>
    <lineage>
        <taxon>Bacteria</taxon>
        <taxon>Bacillati</taxon>
        <taxon>Bacillota</taxon>
        <taxon>Bacilli</taxon>
        <taxon>Bacillales</taxon>
        <taxon>Paenibacillaceae</taxon>
        <taxon>Paenibacillus</taxon>
    </lineage>
</organism>
<feature type="domain" description="Glycosyltransferase 2-like" evidence="1">
    <location>
        <begin position="9"/>
        <end position="171"/>
    </location>
</feature>
<dbReference type="PANTHER" id="PTHR43179">
    <property type="entry name" value="RHAMNOSYLTRANSFERASE WBBL"/>
    <property type="match status" value="1"/>
</dbReference>
<keyword evidence="2" id="KW-0808">Transferase</keyword>
<dbReference type="InterPro" id="IPR001173">
    <property type="entry name" value="Glyco_trans_2-like"/>
</dbReference>
<dbReference type="GO" id="GO:0016740">
    <property type="term" value="F:transferase activity"/>
    <property type="evidence" value="ECO:0007669"/>
    <property type="project" value="UniProtKB-KW"/>
</dbReference>
<protein>
    <submittedName>
        <fullName evidence="2">Glycosyltransferase</fullName>
    </submittedName>
</protein>
<dbReference type="RefSeq" id="WP_160500452.1">
    <property type="nucleotide sequence ID" value="NZ_WUBI01000005.1"/>
</dbReference>
<dbReference type="CDD" id="cd04186">
    <property type="entry name" value="GT_2_like_c"/>
    <property type="match status" value="1"/>
</dbReference>
<keyword evidence="3" id="KW-1185">Reference proteome</keyword>
<dbReference type="PROSITE" id="PS51257">
    <property type="entry name" value="PROKAR_LIPOPROTEIN"/>
    <property type="match status" value="1"/>
</dbReference>
<dbReference type="AlphaFoldDB" id="A0A7X3IMU3"/>
<proteinExistence type="predicted"/>
<sequence length="262" mass="29626">MRAQKGMTSIIIPTFNGLPMLISCVESIRKYTEVPYEIIVVDDASTDGTDEYCIREGIIFISLSVNEGFPKACNLGMKAAQGDYLLLLNNDVTVTRNWLTNLIAAADSSADIGLVGPVTNEASGVQKMNIHFRDIADFQRIAADNNLSDAGRWMEAKRIIGMCLLLKREVLHRIGYLDEVFSPGHYEDDDYCHRARIAGYRLLICKDVLVHHKGSASFRQSQPKKLQALINRNFRLFIDKWHFDPREYIEEQKSKPEGGEVQ</sequence>
<dbReference type="SUPFAM" id="SSF53448">
    <property type="entry name" value="Nucleotide-diphospho-sugar transferases"/>
    <property type="match status" value="1"/>
</dbReference>
<dbReference type="InterPro" id="IPR029044">
    <property type="entry name" value="Nucleotide-diphossugar_trans"/>
</dbReference>
<dbReference type="EMBL" id="WUBI01000005">
    <property type="protein sequence ID" value="MWV46857.1"/>
    <property type="molecule type" value="Genomic_DNA"/>
</dbReference>
<evidence type="ECO:0000313" key="3">
    <source>
        <dbReference type="Proteomes" id="UP000460318"/>
    </source>
</evidence>
<name>A0A7X3IMU3_9BACL</name>
<gene>
    <name evidence="2" type="ORF">GRF59_24920</name>
</gene>
<dbReference type="Gene3D" id="3.90.550.10">
    <property type="entry name" value="Spore Coat Polysaccharide Biosynthesis Protein SpsA, Chain A"/>
    <property type="match status" value="1"/>
</dbReference>
<evidence type="ECO:0000313" key="2">
    <source>
        <dbReference type="EMBL" id="MWV46857.1"/>
    </source>
</evidence>
<dbReference type="Pfam" id="PF00535">
    <property type="entry name" value="Glycos_transf_2"/>
    <property type="match status" value="1"/>
</dbReference>
<accession>A0A7X3IMU3</accession>
<dbReference type="Proteomes" id="UP000460318">
    <property type="component" value="Unassembled WGS sequence"/>
</dbReference>
<evidence type="ECO:0000259" key="1">
    <source>
        <dbReference type="Pfam" id="PF00535"/>
    </source>
</evidence>
<reference evidence="2 3" key="1">
    <citation type="submission" date="2019-12" db="EMBL/GenBank/DDBJ databases">
        <title>Paenibacillus sp. nov., an endophytic bacterium isolated from the stem of Dendrobium.</title>
        <authorList>
            <person name="Zhao R."/>
        </authorList>
    </citation>
    <scope>NUCLEOTIDE SEQUENCE [LARGE SCALE GENOMIC DNA]</scope>
    <source>
        <strain evidence="2 3">HJL G12</strain>
    </source>
</reference>